<reference evidence="6 7" key="1">
    <citation type="journal article" date="2024" name="Nat. Commun.">
        <title>Phylogenomics reveals the evolutionary origins of lichenization in chlorophyte algae.</title>
        <authorList>
            <person name="Puginier C."/>
            <person name="Libourel C."/>
            <person name="Otte J."/>
            <person name="Skaloud P."/>
            <person name="Haon M."/>
            <person name="Grisel S."/>
            <person name="Petersen M."/>
            <person name="Berrin J.G."/>
            <person name="Delaux P.M."/>
            <person name="Dal Grande F."/>
            <person name="Keller J."/>
        </authorList>
    </citation>
    <scope>NUCLEOTIDE SEQUENCE [LARGE SCALE GENOMIC DNA]</scope>
    <source>
        <strain evidence="6 7">SAG 2523</strain>
    </source>
</reference>
<feature type="binding site" evidence="4">
    <location>
        <position position="96"/>
    </location>
    <ligand>
        <name>Zn(2+)</name>
        <dbReference type="ChEBI" id="CHEBI:29105"/>
        <label>2</label>
    </ligand>
</feature>
<evidence type="ECO:0000256" key="3">
    <source>
        <dbReference type="PIRSR" id="PIRSR623088-1"/>
    </source>
</evidence>
<dbReference type="PROSITE" id="PS00126">
    <property type="entry name" value="PDEASE_I_1"/>
    <property type="match status" value="1"/>
</dbReference>
<dbReference type="PANTHER" id="PTHR11347">
    <property type="entry name" value="CYCLIC NUCLEOTIDE PHOSPHODIESTERASE"/>
    <property type="match status" value="1"/>
</dbReference>
<evidence type="ECO:0000313" key="6">
    <source>
        <dbReference type="EMBL" id="KAK9867764.1"/>
    </source>
</evidence>
<evidence type="ECO:0000256" key="1">
    <source>
        <dbReference type="ARBA" id="ARBA00022723"/>
    </source>
</evidence>
<proteinExistence type="predicted"/>
<keyword evidence="2" id="KW-0378">Hydrolase</keyword>
<dbReference type="CDD" id="cd00077">
    <property type="entry name" value="HDc"/>
    <property type="match status" value="1"/>
</dbReference>
<evidence type="ECO:0000259" key="5">
    <source>
        <dbReference type="PROSITE" id="PS51845"/>
    </source>
</evidence>
<dbReference type="AlphaFoldDB" id="A0AAW1THL1"/>
<dbReference type="InterPro" id="IPR023174">
    <property type="entry name" value="PDEase_CS"/>
</dbReference>
<evidence type="ECO:0000256" key="2">
    <source>
        <dbReference type="ARBA" id="ARBA00022801"/>
    </source>
</evidence>
<feature type="binding site" evidence="4">
    <location>
        <position position="96"/>
    </location>
    <ligand>
        <name>Zn(2+)</name>
        <dbReference type="ChEBI" id="CHEBI:29105"/>
        <label>1</label>
    </ligand>
</feature>
<keyword evidence="7" id="KW-1185">Reference proteome</keyword>
<dbReference type="GO" id="GO:0046872">
    <property type="term" value="F:metal ion binding"/>
    <property type="evidence" value="ECO:0007669"/>
    <property type="project" value="UniProtKB-KW"/>
</dbReference>
<evidence type="ECO:0000313" key="7">
    <source>
        <dbReference type="Proteomes" id="UP001485043"/>
    </source>
</evidence>
<dbReference type="EMBL" id="JALJOV010000066">
    <property type="protein sequence ID" value="KAK9867764.1"/>
    <property type="molecule type" value="Genomic_DNA"/>
</dbReference>
<dbReference type="InterPro" id="IPR023088">
    <property type="entry name" value="PDEase"/>
</dbReference>
<protein>
    <recommendedName>
        <fullName evidence="5">PDEase domain-containing protein</fullName>
    </recommendedName>
</protein>
<feature type="binding site" evidence="4">
    <location>
        <position position="181"/>
    </location>
    <ligand>
        <name>Zn(2+)</name>
        <dbReference type="ChEBI" id="CHEBI:29105"/>
        <label>1</label>
    </ligand>
</feature>
<dbReference type="InterPro" id="IPR036971">
    <property type="entry name" value="PDEase_catalytic_dom_sf"/>
</dbReference>
<feature type="binding site" evidence="4">
    <location>
        <position position="58"/>
    </location>
    <ligand>
        <name>Zn(2+)</name>
        <dbReference type="ChEBI" id="CHEBI:29105"/>
        <label>1</label>
    </ligand>
</feature>
<dbReference type="GO" id="GO:0004114">
    <property type="term" value="F:3',5'-cyclic-nucleotide phosphodiesterase activity"/>
    <property type="evidence" value="ECO:0007669"/>
    <property type="project" value="InterPro"/>
</dbReference>
<accession>A0AAW1THL1</accession>
<dbReference type="InterPro" id="IPR003607">
    <property type="entry name" value="HD/PDEase_dom"/>
</dbReference>
<sequence length="210" mass="23325">MFELADATHNRPLSTLGFYLLKGSGLLSDFGIQEDIMACFLRSIEAGYLSNPYHSRTHAAGVLHIIHLLVQNGLLQSGVLDGPLQLACYIAAICHDFEHPGLTNDFLIKTRHQTALTYNDISPLENMHVSNTFRVAYTTPGADFAEALPLETRNVLRASTIELILDEQRIFVPTVALKAADIAHLAAPQAVHQRWTSQLTEEFFLQGDRE</sequence>
<dbReference type="GO" id="GO:0007165">
    <property type="term" value="P:signal transduction"/>
    <property type="evidence" value="ECO:0007669"/>
    <property type="project" value="InterPro"/>
</dbReference>
<dbReference type="PROSITE" id="PS51845">
    <property type="entry name" value="PDEASE_I_2"/>
    <property type="match status" value="1"/>
</dbReference>
<dbReference type="SUPFAM" id="SSF109604">
    <property type="entry name" value="HD-domain/PDEase-like"/>
    <property type="match status" value="1"/>
</dbReference>
<dbReference type="SMART" id="SM00471">
    <property type="entry name" value="HDc"/>
    <property type="match status" value="1"/>
</dbReference>
<feature type="active site" description="Proton donor" evidence="3">
    <location>
        <position position="54"/>
    </location>
</feature>
<name>A0AAW1THL1_9CHLO</name>
<dbReference type="InterPro" id="IPR002073">
    <property type="entry name" value="PDEase_catalytic_dom"/>
</dbReference>
<dbReference type="Pfam" id="PF00233">
    <property type="entry name" value="PDEase_I"/>
    <property type="match status" value="2"/>
</dbReference>
<dbReference type="Gene3D" id="1.10.1300.10">
    <property type="entry name" value="3'5'-cyclic nucleotide phosphodiesterase, catalytic domain"/>
    <property type="match status" value="2"/>
</dbReference>
<keyword evidence="1 4" id="KW-0479">Metal-binding</keyword>
<gene>
    <name evidence="6" type="ORF">WJX84_011598</name>
</gene>
<evidence type="ECO:0000256" key="4">
    <source>
        <dbReference type="PIRSR" id="PIRSR623088-3"/>
    </source>
</evidence>
<feature type="binding site" evidence="4">
    <location>
        <position position="95"/>
    </location>
    <ligand>
        <name>Zn(2+)</name>
        <dbReference type="ChEBI" id="CHEBI:29105"/>
        <label>1</label>
    </ligand>
</feature>
<feature type="domain" description="PDEase" evidence="5">
    <location>
        <begin position="1"/>
        <end position="210"/>
    </location>
</feature>
<comment type="caution">
    <text evidence="6">The sequence shown here is derived from an EMBL/GenBank/DDBJ whole genome shotgun (WGS) entry which is preliminary data.</text>
</comment>
<dbReference type="Proteomes" id="UP001485043">
    <property type="component" value="Unassembled WGS sequence"/>
</dbReference>
<organism evidence="6 7">
    <name type="scientific">Apatococcus fuscideae</name>
    <dbReference type="NCBI Taxonomy" id="2026836"/>
    <lineage>
        <taxon>Eukaryota</taxon>
        <taxon>Viridiplantae</taxon>
        <taxon>Chlorophyta</taxon>
        <taxon>core chlorophytes</taxon>
        <taxon>Trebouxiophyceae</taxon>
        <taxon>Chlorellales</taxon>
        <taxon>Chlorellaceae</taxon>
        <taxon>Apatococcus</taxon>
    </lineage>
</organism>
<dbReference type="PRINTS" id="PR00387">
    <property type="entry name" value="PDIESTERASE1"/>
</dbReference>